<evidence type="ECO:0000313" key="11">
    <source>
        <dbReference type="Proteomes" id="UP001162156"/>
    </source>
</evidence>
<dbReference type="GO" id="GO:0016020">
    <property type="term" value="C:membrane"/>
    <property type="evidence" value="ECO:0007669"/>
    <property type="project" value="TreeGrafter"/>
</dbReference>
<dbReference type="InterPro" id="IPR036961">
    <property type="entry name" value="Kinesin_motor_dom_sf"/>
</dbReference>
<keyword evidence="2 7" id="KW-0547">Nucleotide-binding</keyword>
<keyword evidence="11" id="KW-1185">Reference proteome</keyword>
<evidence type="ECO:0000313" key="10">
    <source>
        <dbReference type="EMBL" id="KAJ8966302.1"/>
    </source>
</evidence>
<keyword evidence="6 7" id="KW-0009">Actin-binding</keyword>
<dbReference type="GO" id="GO:0005737">
    <property type="term" value="C:cytoplasm"/>
    <property type="evidence" value="ECO:0007669"/>
    <property type="project" value="TreeGrafter"/>
</dbReference>
<dbReference type="Proteomes" id="UP001162156">
    <property type="component" value="Unassembled WGS sequence"/>
</dbReference>
<dbReference type="PANTHER" id="PTHR13140:SF706">
    <property type="entry name" value="DILUTE CLASS UNCONVENTIONAL MYOSIN, ISOFORM C"/>
    <property type="match status" value="1"/>
</dbReference>
<dbReference type="InterPro" id="IPR027417">
    <property type="entry name" value="P-loop_NTPase"/>
</dbReference>
<dbReference type="GO" id="GO:0007015">
    <property type="term" value="P:actin filament organization"/>
    <property type="evidence" value="ECO:0007669"/>
    <property type="project" value="TreeGrafter"/>
</dbReference>
<evidence type="ECO:0000256" key="5">
    <source>
        <dbReference type="ARBA" id="ARBA00023175"/>
    </source>
</evidence>
<feature type="binding site" evidence="7">
    <location>
        <begin position="152"/>
        <end position="159"/>
    </location>
    <ligand>
        <name>ATP</name>
        <dbReference type="ChEBI" id="CHEBI:30616"/>
    </ligand>
</feature>
<evidence type="ECO:0000256" key="6">
    <source>
        <dbReference type="ARBA" id="ARBA00023203"/>
    </source>
</evidence>
<dbReference type="GO" id="GO:0051015">
    <property type="term" value="F:actin filament binding"/>
    <property type="evidence" value="ECO:0007669"/>
    <property type="project" value="TreeGrafter"/>
</dbReference>
<dbReference type="SUPFAM" id="SSF52540">
    <property type="entry name" value="P-loop containing nucleoside triphosphate hydrolases"/>
    <property type="match status" value="1"/>
</dbReference>
<evidence type="ECO:0000256" key="2">
    <source>
        <dbReference type="ARBA" id="ARBA00022741"/>
    </source>
</evidence>
<dbReference type="GO" id="GO:0016459">
    <property type="term" value="C:myosin complex"/>
    <property type="evidence" value="ECO:0007669"/>
    <property type="project" value="UniProtKB-KW"/>
</dbReference>
<organism evidence="10 11">
    <name type="scientific">Rhamnusium bicolor</name>
    <dbReference type="NCBI Taxonomy" id="1586634"/>
    <lineage>
        <taxon>Eukaryota</taxon>
        <taxon>Metazoa</taxon>
        <taxon>Ecdysozoa</taxon>
        <taxon>Arthropoda</taxon>
        <taxon>Hexapoda</taxon>
        <taxon>Insecta</taxon>
        <taxon>Pterygota</taxon>
        <taxon>Neoptera</taxon>
        <taxon>Endopterygota</taxon>
        <taxon>Coleoptera</taxon>
        <taxon>Polyphaga</taxon>
        <taxon>Cucujiformia</taxon>
        <taxon>Chrysomeloidea</taxon>
        <taxon>Cerambycidae</taxon>
        <taxon>Lepturinae</taxon>
        <taxon>Rhagiini</taxon>
        <taxon>Rhamnusium</taxon>
    </lineage>
</organism>
<evidence type="ECO:0000256" key="7">
    <source>
        <dbReference type="PROSITE-ProRule" id="PRU00782"/>
    </source>
</evidence>
<dbReference type="Gene3D" id="3.40.850.10">
    <property type="entry name" value="Kinesin motor domain"/>
    <property type="match status" value="1"/>
</dbReference>
<evidence type="ECO:0000259" key="9">
    <source>
        <dbReference type="PROSITE" id="PS51844"/>
    </source>
</evidence>
<comment type="caution">
    <text evidence="7">Lacks conserved residue(s) required for the propagation of feature annotation.</text>
</comment>
<proteinExistence type="inferred from homology"/>
<evidence type="ECO:0000256" key="4">
    <source>
        <dbReference type="ARBA" id="ARBA00023123"/>
    </source>
</evidence>
<dbReference type="GO" id="GO:0000146">
    <property type="term" value="F:microfilament motor activity"/>
    <property type="evidence" value="ECO:0007669"/>
    <property type="project" value="TreeGrafter"/>
</dbReference>
<keyword evidence="4 7" id="KW-0518">Myosin</keyword>
<reference evidence="10" key="1">
    <citation type="journal article" date="2023" name="Insect Mol. Biol.">
        <title>Genome sequencing provides insights into the evolution of gene families encoding plant cell wall-degrading enzymes in longhorned beetles.</title>
        <authorList>
            <person name="Shin N.R."/>
            <person name="Okamura Y."/>
            <person name="Kirsch R."/>
            <person name="Pauchet Y."/>
        </authorList>
    </citation>
    <scope>NUCLEOTIDE SEQUENCE</scope>
    <source>
        <strain evidence="10">RBIC_L_NR</strain>
    </source>
</reference>
<keyword evidence="5 7" id="KW-0505">Motor protein</keyword>
<dbReference type="GO" id="GO:0005524">
    <property type="term" value="F:ATP binding"/>
    <property type="evidence" value="ECO:0007669"/>
    <property type="project" value="UniProtKB-UniRule"/>
</dbReference>
<dbReference type="PROSITE" id="PS51844">
    <property type="entry name" value="SH3_LIKE"/>
    <property type="match status" value="1"/>
</dbReference>
<gene>
    <name evidence="10" type="ORF">NQ314_003567</name>
</gene>
<dbReference type="InterPro" id="IPR004009">
    <property type="entry name" value="SH3_Myosin"/>
</dbReference>
<dbReference type="PROSITE" id="PS51456">
    <property type="entry name" value="MYOSIN_MOTOR"/>
    <property type="match status" value="1"/>
</dbReference>
<name>A0AAV8ZMQ2_9CUCU</name>
<dbReference type="InterPro" id="IPR001609">
    <property type="entry name" value="Myosin_head_motor_dom-like"/>
</dbReference>
<accession>A0AAV8ZMQ2</accession>
<feature type="domain" description="Myosin N-terminal SH3-like" evidence="9">
    <location>
        <begin position="7"/>
        <end position="61"/>
    </location>
</feature>
<feature type="domain" description="Myosin motor" evidence="8">
    <location>
        <begin position="67"/>
        <end position="188"/>
    </location>
</feature>
<dbReference type="Pfam" id="PF00063">
    <property type="entry name" value="Myosin_head"/>
    <property type="match status" value="1"/>
</dbReference>
<evidence type="ECO:0000256" key="1">
    <source>
        <dbReference type="ARBA" id="ARBA00008314"/>
    </source>
</evidence>
<sequence>MVNIVSNEGAKVWIPHPEKVWEGAELQEDYKPNKTTLNVITDEKENKILNVKSEKDLPFLRNPAILIGENDLTSLSYLHEPAVLYNLQVRFCQHRDIYTYCGIVLVAINPYDDLPIYGQAMGDLDPHIFAVAEEAYTKLEREQRDQSIIVSGESGAGKTVSAKYAMRYFATVGGSATETQNRKEGLGQ</sequence>
<evidence type="ECO:0008006" key="12">
    <source>
        <dbReference type="Google" id="ProtNLM"/>
    </source>
</evidence>
<comment type="caution">
    <text evidence="10">The sequence shown here is derived from an EMBL/GenBank/DDBJ whole genome shotgun (WGS) entry which is preliminary data.</text>
</comment>
<evidence type="ECO:0000256" key="3">
    <source>
        <dbReference type="ARBA" id="ARBA00022840"/>
    </source>
</evidence>
<protein>
    <recommendedName>
        <fullName evidence="12">Myosin motor domain-containing protein</fullName>
    </recommendedName>
</protein>
<dbReference type="PANTHER" id="PTHR13140">
    <property type="entry name" value="MYOSIN"/>
    <property type="match status" value="1"/>
</dbReference>
<evidence type="ECO:0000259" key="8">
    <source>
        <dbReference type="PROSITE" id="PS51456"/>
    </source>
</evidence>
<comment type="similarity">
    <text evidence="1 7">Belongs to the TRAFAC class myosin-kinesin ATPase superfamily. Myosin family.</text>
</comment>
<dbReference type="EMBL" id="JANEYF010001027">
    <property type="protein sequence ID" value="KAJ8966302.1"/>
    <property type="molecule type" value="Genomic_DNA"/>
</dbReference>
<dbReference type="AlphaFoldDB" id="A0AAV8ZMQ2"/>
<dbReference type="PRINTS" id="PR00193">
    <property type="entry name" value="MYOSINHEAVY"/>
</dbReference>
<keyword evidence="3 7" id="KW-0067">ATP-binding</keyword>